<protein>
    <recommendedName>
        <fullName evidence="9">RNA polymerase subunit sigma-24</fullName>
    </recommendedName>
</protein>
<evidence type="ECO:0008006" key="9">
    <source>
        <dbReference type="Google" id="ProtNLM"/>
    </source>
</evidence>
<dbReference type="SUPFAM" id="SSF88659">
    <property type="entry name" value="Sigma3 and sigma4 domains of RNA polymerase sigma factors"/>
    <property type="match status" value="1"/>
</dbReference>
<dbReference type="InterPro" id="IPR007627">
    <property type="entry name" value="RNA_pol_sigma70_r2"/>
</dbReference>
<dbReference type="InterPro" id="IPR014284">
    <property type="entry name" value="RNA_pol_sigma-70_dom"/>
</dbReference>
<accession>A0A1F5USQ1</accession>
<dbReference type="Gene3D" id="1.10.1740.10">
    <property type="match status" value="1"/>
</dbReference>
<dbReference type="InterPro" id="IPR013325">
    <property type="entry name" value="RNA_pol_sigma_r2"/>
</dbReference>
<dbReference type="InterPro" id="IPR039425">
    <property type="entry name" value="RNA_pol_sigma-70-like"/>
</dbReference>
<dbReference type="InterPro" id="IPR013324">
    <property type="entry name" value="RNA_pol_sigma_r3/r4-like"/>
</dbReference>
<dbReference type="EMBL" id="MFGX01000087">
    <property type="protein sequence ID" value="OGF54186.1"/>
    <property type="molecule type" value="Genomic_DNA"/>
</dbReference>
<evidence type="ECO:0000256" key="3">
    <source>
        <dbReference type="ARBA" id="ARBA00023082"/>
    </source>
</evidence>
<dbReference type="NCBIfam" id="TIGR02937">
    <property type="entry name" value="sigma70-ECF"/>
    <property type="match status" value="1"/>
</dbReference>
<keyword evidence="4" id="KW-0804">Transcription</keyword>
<name>A0A1F5USQ1_FRAXR</name>
<feature type="domain" description="RNA polymerase sigma-70 region 2" evidence="5">
    <location>
        <begin position="23"/>
        <end position="89"/>
    </location>
</feature>
<dbReference type="PANTHER" id="PTHR43133">
    <property type="entry name" value="RNA POLYMERASE ECF-TYPE SIGMA FACTO"/>
    <property type="match status" value="1"/>
</dbReference>
<dbReference type="InterPro" id="IPR036388">
    <property type="entry name" value="WH-like_DNA-bd_sf"/>
</dbReference>
<organism evidence="7 8">
    <name type="scientific">Fraserbacteria sp. (strain RBG_16_55_9)</name>
    <dbReference type="NCBI Taxonomy" id="1817864"/>
    <lineage>
        <taxon>Bacteria</taxon>
        <taxon>Candidatus Fraseribacteriota</taxon>
    </lineage>
</organism>
<keyword evidence="2" id="KW-0805">Transcription regulation</keyword>
<evidence type="ECO:0000256" key="2">
    <source>
        <dbReference type="ARBA" id="ARBA00023015"/>
    </source>
</evidence>
<evidence type="ECO:0000259" key="5">
    <source>
        <dbReference type="Pfam" id="PF04542"/>
    </source>
</evidence>
<feature type="domain" description="RNA polymerase sigma factor 70 region 4 type 2" evidence="6">
    <location>
        <begin position="118"/>
        <end position="169"/>
    </location>
</feature>
<dbReference type="AlphaFoldDB" id="A0A1F5USQ1"/>
<dbReference type="SUPFAM" id="SSF88946">
    <property type="entry name" value="Sigma2 domain of RNA polymerase sigma factors"/>
    <property type="match status" value="1"/>
</dbReference>
<dbReference type="PANTHER" id="PTHR43133:SF51">
    <property type="entry name" value="RNA POLYMERASE SIGMA FACTOR"/>
    <property type="match status" value="1"/>
</dbReference>
<dbReference type="Gene3D" id="1.10.10.10">
    <property type="entry name" value="Winged helix-like DNA-binding domain superfamily/Winged helix DNA-binding domain"/>
    <property type="match status" value="1"/>
</dbReference>
<evidence type="ECO:0000259" key="6">
    <source>
        <dbReference type="Pfam" id="PF08281"/>
    </source>
</evidence>
<dbReference type="CDD" id="cd06171">
    <property type="entry name" value="Sigma70_r4"/>
    <property type="match status" value="1"/>
</dbReference>
<evidence type="ECO:0000256" key="1">
    <source>
        <dbReference type="ARBA" id="ARBA00010641"/>
    </source>
</evidence>
<dbReference type="Proteomes" id="UP000179157">
    <property type="component" value="Unassembled WGS sequence"/>
</dbReference>
<evidence type="ECO:0000313" key="8">
    <source>
        <dbReference type="Proteomes" id="UP000179157"/>
    </source>
</evidence>
<sequence>MGEGELELIQQALQGDIDAWGEIVRRYKDAVFGIALGIVGNPPDAEDAAQDAFIRAYENLRRYDLGRKFSTWIFTITANICKNKLRRERFFAPLKNPARLVGAGDPAEEVARDERQALMQEALRTLGEKYREPLVLYYYGDLEYKDIAQALGVPEGTVKTRIHRAKLALKEWLEVRGGKGNA</sequence>
<dbReference type="GO" id="GO:0006352">
    <property type="term" value="P:DNA-templated transcription initiation"/>
    <property type="evidence" value="ECO:0007669"/>
    <property type="project" value="InterPro"/>
</dbReference>
<comment type="similarity">
    <text evidence="1">Belongs to the sigma-70 factor family. ECF subfamily.</text>
</comment>
<evidence type="ECO:0000256" key="4">
    <source>
        <dbReference type="ARBA" id="ARBA00023163"/>
    </source>
</evidence>
<dbReference type="STRING" id="1817864.A2Z21_09410"/>
<dbReference type="Pfam" id="PF04542">
    <property type="entry name" value="Sigma70_r2"/>
    <property type="match status" value="1"/>
</dbReference>
<dbReference type="GO" id="GO:0003677">
    <property type="term" value="F:DNA binding"/>
    <property type="evidence" value="ECO:0007669"/>
    <property type="project" value="InterPro"/>
</dbReference>
<gene>
    <name evidence="7" type="ORF">A2Z21_09410</name>
</gene>
<evidence type="ECO:0000313" key="7">
    <source>
        <dbReference type="EMBL" id="OGF54186.1"/>
    </source>
</evidence>
<dbReference type="GO" id="GO:0016987">
    <property type="term" value="F:sigma factor activity"/>
    <property type="evidence" value="ECO:0007669"/>
    <property type="project" value="UniProtKB-KW"/>
</dbReference>
<comment type="caution">
    <text evidence="7">The sequence shown here is derived from an EMBL/GenBank/DDBJ whole genome shotgun (WGS) entry which is preliminary data.</text>
</comment>
<proteinExistence type="inferred from homology"/>
<dbReference type="Pfam" id="PF08281">
    <property type="entry name" value="Sigma70_r4_2"/>
    <property type="match status" value="1"/>
</dbReference>
<keyword evidence="3" id="KW-0731">Sigma factor</keyword>
<dbReference type="InterPro" id="IPR013249">
    <property type="entry name" value="RNA_pol_sigma70_r4_t2"/>
</dbReference>
<reference evidence="7 8" key="1">
    <citation type="journal article" date="2016" name="Nat. Commun.">
        <title>Thousands of microbial genomes shed light on interconnected biogeochemical processes in an aquifer system.</title>
        <authorList>
            <person name="Anantharaman K."/>
            <person name="Brown C.T."/>
            <person name="Hug L.A."/>
            <person name="Sharon I."/>
            <person name="Castelle C.J."/>
            <person name="Probst A.J."/>
            <person name="Thomas B.C."/>
            <person name="Singh A."/>
            <person name="Wilkins M.J."/>
            <person name="Karaoz U."/>
            <person name="Brodie E.L."/>
            <person name="Williams K.H."/>
            <person name="Hubbard S.S."/>
            <person name="Banfield J.F."/>
        </authorList>
    </citation>
    <scope>NUCLEOTIDE SEQUENCE [LARGE SCALE GENOMIC DNA]</scope>
    <source>
        <strain evidence="8">RBG_16_55_9</strain>
    </source>
</reference>